<name>A0ACC6V1A7_9CREN</name>
<comment type="caution">
    <text evidence="1">The sequence shown here is derived from an EMBL/GenBank/DDBJ whole genome shotgun (WGS) entry which is preliminary data.</text>
</comment>
<evidence type="ECO:0000313" key="2">
    <source>
        <dbReference type="Proteomes" id="UP000033636"/>
    </source>
</evidence>
<accession>A0ACC6V1A7</accession>
<evidence type="ECO:0000313" key="1">
    <source>
        <dbReference type="EMBL" id="MFB6490790.1"/>
    </source>
</evidence>
<sequence>MADGLVAGIDEAGRGPVVGPLVVAVVASSRQEALRALGVRDSKLLTPRRREALYGGILAAADCVQYIVIEPATIDEYVAGHRLNALEAEAMAKLISLCDADVYYVDSPDPKPERFGRALAEATGRRVIAMNRGEAVPVVAAASIVAKVVRDRLIAALRDAYGDFGSGYPSDPKTRAALKSGLLPPECVRRSWSTLSSL</sequence>
<proteinExistence type="predicted"/>
<dbReference type="EMBL" id="JZWT02000014">
    <property type="protein sequence ID" value="MFB6490790.1"/>
    <property type="molecule type" value="Genomic_DNA"/>
</dbReference>
<protein>
    <submittedName>
        <fullName evidence="1">Ribonuclease HII</fullName>
    </submittedName>
</protein>
<dbReference type="Proteomes" id="UP000033636">
    <property type="component" value="Unassembled WGS sequence"/>
</dbReference>
<reference evidence="1" key="1">
    <citation type="submission" date="2024-07" db="EMBL/GenBank/DDBJ databases">
        <title>Metagenome and Metagenome-Assembled Genomes of Archaea from a hot spring from the geothermal field of Los Azufres, Mexico.</title>
        <authorList>
            <person name="Marin-Paredes R."/>
            <person name="Martinez-Romero E."/>
            <person name="Servin-Garciduenas L.E."/>
        </authorList>
    </citation>
    <scope>NUCLEOTIDE SEQUENCE</scope>
</reference>
<organism evidence="1 2">
    <name type="scientific">Thermoproteus sp. AZ2</name>
    <dbReference type="NCBI Taxonomy" id="1609232"/>
    <lineage>
        <taxon>Archaea</taxon>
        <taxon>Thermoproteota</taxon>
        <taxon>Thermoprotei</taxon>
        <taxon>Thermoproteales</taxon>
        <taxon>Thermoproteaceae</taxon>
        <taxon>Thermoproteus</taxon>
    </lineage>
</organism>
<gene>
    <name evidence="1" type="primary">rnhB</name>
    <name evidence="1" type="ORF">TU35_006045</name>
</gene>